<organism evidence="2 3">
    <name type="scientific">Suttonella indologenes</name>
    <dbReference type="NCBI Taxonomy" id="13276"/>
    <lineage>
        <taxon>Bacteria</taxon>
        <taxon>Pseudomonadati</taxon>
        <taxon>Pseudomonadota</taxon>
        <taxon>Gammaproteobacteria</taxon>
        <taxon>Cardiobacteriales</taxon>
        <taxon>Cardiobacteriaceae</taxon>
        <taxon>Suttonella</taxon>
    </lineage>
</organism>
<keyword evidence="3" id="KW-1185">Reference proteome</keyword>
<evidence type="ECO:0000313" key="3">
    <source>
        <dbReference type="Proteomes" id="UP000254575"/>
    </source>
</evidence>
<protein>
    <submittedName>
        <fullName evidence="2">Uncharacterized protein</fullName>
    </submittedName>
</protein>
<dbReference type="EMBL" id="UHIA01000004">
    <property type="protein sequence ID" value="SUO98501.1"/>
    <property type="molecule type" value="Genomic_DNA"/>
</dbReference>
<reference evidence="2 3" key="1">
    <citation type="submission" date="2018-06" db="EMBL/GenBank/DDBJ databases">
        <authorList>
            <consortium name="Pathogen Informatics"/>
            <person name="Doyle S."/>
        </authorList>
    </citation>
    <scope>NUCLEOTIDE SEQUENCE [LARGE SCALE GENOMIC DNA]</scope>
    <source>
        <strain evidence="2 3">NCTC10717</strain>
    </source>
</reference>
<gene>
    <name evidence="2" type="ORF">NCTC10717_02253</name>
</gene>
<name>A0A380N3K5_9GAMM</name>
<proteinExistence type="predicted"/>
<accession>A0A380N3K5</accession>
<dbReference type="AlphaFoldDB" id="A0A380N3K5"/>
<dbReference type="Proteomes" id="UP000254575">
    <property type="component" value="Unassembled WGS sequence"/>
</dbReference>
<evidence type="ECO:0000256" key="1">
    <source>
        <dbReference type="SAM" id="Coils"/>
    </source>
</evidence>
<dbReference type="OrthoDB" id="9949068at2"/>
<sequence>MDNNDFNPLVFKNILDEDVEEVQITAAEQKPQENALSAQALIQHYQTLAAQYQHLQAQQQDLQEKFFALADVMYQMLAFINIQRLYQGKNVIMANDIADTVENNPILTQLSNHLREAAIASSLGIISQFEDAQNHLRNTVMYAWRQRFHSEERESLAKKLFVHQENHNESHTKNQGDDVF</sequence>
<feature type="coiled-coil region" evidence="1">
    <location>
        <begin position="38"/>
        <end position="65"/>
    </location>
</feature>
<keyword evidence="1" id="KW-0175">Coiled coil</keyword>
<dbReference type="RefSeq" id="WP_115219320.1">
    <property type="nucleotide sequence ID" value="NZ_UHIA01000004.1"/>
</dbReference>
<evidence type="ECO:0000313" key="2">
    <source>
        <dbReference type="EMBL" id="SUO98501.1"/>
    </source>
</evidence>